<comment type="caution">
    <text evidence="1">The sequence shown here is derived from an EMBL/GenBank/DDBJ whole genome shotgun (WGS) entry which is preliminary data.</text>
</comment>
<organism evidence="1 2">
    <name type="scientific">Mycena albidolilacea</name>
    <dbReference type="NCBI Taxonomy" id="1033008"/>
    <lineage>
        <taxon>Eukaryota</taxon>
        <taxon>Fungi</taxon>
        <taxon>Dikarya</taxon>
        <taxon>Basidiomycota</taxon>
        <taxon>Agaricomycotina</taxon>
        <taxon>Agaricomycetes</taxon>
        <taxon>Agaricomycetidae</taxon>
        <taxon>Agaricales</taxon>
        <taxon>Marasmiineae</taxon>
        <taxon>Mycenaceae</taxon>
        <taxon>Mycena</taxon>
    </lineage>
</organism>
<protein>
    <submittedName>
        <fullName evidence="1">Uncharacterized protein</fullName>
    </submittedName>
</protein>
<proteinExistence type="predicted"/>
<keyword evidence="2" id="KW-1185">Reference proteome</keyword>
<gene>
    <name evidence="1" type="ORF">DFH08DRAFT_958691</name>
</gene>
<name>A0AAD7ESV4_9AGAR</name>
<dbReference type="EMBL" id="JARIHO010000015">
    <property type="protein sequence ID" value="KAJ7349722.1"/>
    <property type="molecule type" value="Genomic_DNA"/>
</dbReference>
<reference evidence="1" key="1">
    <citation type="submission" date="2023-03" db="EMBL/GenBank/DDBJ databases">
        <title>Massive genome expansion in bonnet fungi (Mycena s.s.) driven by repeated elements and novel gene families across ecological guilds.</title>
        <authorList>
            <consortium name="Lawrence Berkeley National Laboratory"/>
            <person name="Harder C.B."/>
            <person name="Miyauchi S."/>
            <person name="Viragh M."/>
            <person name="Kuo A."/>
            <person name="Thoen E."/>
            <person name="Andreopoulos B."/>
            <person name="Lu D."/>
            <person name="Skrede I."/>
            <person name="Drula E."/>
            <person name="Henrissat B."/>
            <person name="Morin E."/>
            <person name="Kohler A."/>
            <person name="Barry K."/>
            <person name="LaButti K."/>
            <person name="Morin E."/>
            <person name="Salamov A."/>
            <person name="Lipzen A."/>
            <person name="Mereny Z."/>
            <person name="Hegedus B."/>
            <person name="Baldrian P."/>
            <person name="Stursova M."/>
            <person name="Weitz H."/>
            <person name="Taylor A."/>
            <person name="Grigoriev I.V."/>
            <person name="Nagy L.G."/>
            <person name="Martin F."/>
            <person name="Kauserud H."/>
        </authorList>
    </citation>
    <scope>NUCLEOTIDE SEQUENCE</scope>
    <source>
        <strain evidence="1">CBHHK002</strain>
    </source>
</reference>
<accession>A0AAD7ESV4</accession>
<evidence type="ECO:0000313" key="2">
    <source>
        <dbReference type="Proteomes" id="UP001218218"/>
    </source>
</evidence>
<dbReference type="AlphaFoldDB" id="A0AAD7ESV4"/>
<sequence>MSSKPEFDVIKADFLKAVKTAHSLATYQAPLSAREKQLESVGSAVVHLTPVISLMLDEGSPILHEALFQVHSLYHHICNLNNTKNYSYPHNYSEVIRFTLNYLYINDRHVSTTRLEQQKFYVFLVLWLTSLSQD</sequence>
<evidence type="ECO:0000313" key="1">
    <source>
        <dbReference type="EMBL" id="KAJ7349722.1"/>
    </source>
</evidence>
<dbReference type="Proteomes" id="UP001218218">
    <property type="component" value="Unassembled WGS sequence"/>
</dbReference>